<organism evidence="2 3">
    <name type="scientific">Cryptotermes secundus</name>
    <dbReference type="NCBI Taxonomy" id="105785"/>
    <lineage>
        <taxon>Eukaryota</taxon>
        <taxon>Metazoa</taxon>
        <taxon>Ecdysozoa</taxon>
        <taxon>Arthropoda</taxon>
        <taxon>Hexapoda</taxon>
        <taxon>Insecta</taxon>
        <taxon>Pterygota</taxon>
        <taxon>Neoptera</taxon>
        <taxon>Polyneoptera</taxon>
        <taxon>Dictyoptera</taxon>
        <taxon>Blattodea</taxon>
        <taxon>Blattoidea</taxon>
        <taxon>Termitoidae</taxon>
        <taxon>Kalotermitidae</taxon>
        <taxon>Cryptotermitinae</taxon>
        <taxon>Cryptotermes</taxon>
    </lineage>
</organism>
<feature type="region of interest" description="Disordered" evidence="1">
    <location>
        <begin position="56"/>
        <end position="83"/>
    </location>
</feature>
<reference evidence="2 3" key="1">
    <citation type="submission" date="2017-12" db="EMBL/GenBank/DDBJ databases">
        <title>Hemimetabolous genomes reveal molecular basis of termite eusociality.</title>
        <authorList>
            <person name="Harrison M.C."/>
            <person name="Jongepier E."/>
            <person name="Robertson H.M."/>
            <person name="Arning N."/>
            <person name="Bitard-Feildel T."/>
            <person name="Chao H."/>
            <person name="Childers C.P."/>
            <person name="Dinh H."/>
            <person name="Doddapaneni H."/>
            <person name="Dugan S."/>
            <person name="Gowin J."/>
            <person name="Greiner C."/>
            <person name="Han Y."/>
            <person name="Hu H."/>
            <person name="Hughes D.S.T."/>
            <person name="Huylmans A.-K."/>
            <person name="Kemena C."/>
            <person name="Kremer L.P.M."/>
            <person name="Lee S.L."/>
            <person name="Lopez-Ezquerra A."/>
            <person name="Mallet L."/>
            <person name="Monroy-Kuhn J.M."/>
            <person name="Moser A."/>
            <person name="Murali S.C."/>
            <person name="Muzny D.M."/>
            <person name="Otani S."/>
            <person name="Piulachs M.-D."/>
            <person name="Poelchau M."/>
            <person name="Qu J."/>
            <person name="Schaub F."/>
            <person name="Wada-Katsumata A."/>
            <person name="Worley K.C."/>
            <person name="Xie Q."/>
            <person name="Ylla G."/>
            <person name="Poulsen M."/>
            <person name="Gibbs R.A."/>
            <person name="Schal C."/>
            <person name="Richards S."/>
            <person name="Belles X."/>
            <person name="Korb J."/>
            <person name="Bornberg-Bauer E."/>
        </authorList>
    </citation>
    <scope>NUCLEOTIDE SEQUENCE [LARGE SCALE GENOMIC DNA]</scope>
    <source>
        <tissue evidence="2">Whole body</tissue>
    </source>
</reference>
<dbReference type="InterPro" id="IPR026049">
    <property type="entry name" value="C2orf42"/>
</dbReference>
<dbReference type="GO" id="GO:0005634">
    <property type="term" value="C:nucleus"/>
    <property type="evidence" value="ECO:0007669"/>
    <property type="project" value="TreeGrafter"/>
</dbReference>
<name>A0A2J7QKP5_9NEOP</name>
<dbReference type="AlphaFoldDB" id="A0A2J7QKP5"/>
<evidence type="ECO:0000256" key="1">
    <source>
        <dbReference type="SAM" id="MobiDB-lite"/>
    </source>
</evidence>
<dbReference type="EMBL" id="NEVH01013262">
    <property type="protein sequence ID" value="PNF29128.1"/>
    <property type="molecule type" value="Genomic_DNA"/>
</dbReference>
<proteinExistence type="predicted"/>
<dbReference type="OrthoDB" id="6506929at2759"/>
<evidence type="ECO:0000313" key="2">
    <source>
        <dbReference type="EMBL" id="PNF29128.1"/>
    </source>
</evidence>
<gene>
    <name evidence="2" type="ORF">B7P43_G12626</name>
</gene>
<sequence>MVHGLEVLSTEQVEVQIQTMDPDTLHFSQSILSDAPQDLHPSQTTQQLEMLSVKRKRQDHSTVAPLQEVSGKKPNSTRRNNPAIGVRKQEPIDENAASITFVQWLASVTERINQAMHFQFSGKPDPLVFHVPQFFFDCLRERISCGGKKKRLPNFTTGFVRRDAVPLGTFTKYTWHITNIIHVKQIFETPLMPLEITRSFVENRDGTYEPFNRRKDENEAFRKTDSQPLIKPLELKTFLKVGNMSPDQQEPTPFLIEWIPDILPISKIGELRIKFEFGHQRNGQPEKRTQRPLARAVPDISITRITNQHLLQL</sequence>
<dbReference type="PANTHER" id="PTHR13518">
    <property type="entry name" value="PUTATIVE TREBLE-CLEF ZINC-FINGER C2ORF42 FAMILY MEMBER"/>
    <property type="match status" value="1"/>
</dbReference>
<protein>
    <submittedName>
        <fullName evidence="2">Uncharacterized protein C2orf42</fullName>
    </submittedName>
</protein>
<dbReference type="Proteomes" id="UP000235965">
    <property type="component" value="Unassembled WGS sequence"/>
</dbReference>
<keyword evidence="3" id="KW-1185">Reference proteome</keyword>
<evidence type="ECO:0000313" key="3">
    <source>
        <dbReference type="Proteomes" id="UP000235965"/>
    </source>
</evidence>
<accession>A0A2J7QKP5</accession>
<comment type="caution">
    <text evidence="2">The sequence shown here is derived from an EMBL/GenBank/DDBJ whole genome shotgun (WGS) entry which is preliminary data.</text>
</comment>
<dbReference type="PANTHER" id="PTHR13518:SF1">
    <property type="entry name" value="C2ORF42 HOMOLOG"/>
    <property type="match status" value="1"/>
</dbReference>